<comment type="caution">
    <text evidence="3">The sequence shown here is derived from an EMBL/GenBank/DDBJ whole genome shotgun (WGS) entry which is preliminary data.</text>
</comment>
<proteinExistence type="predicted"/>
<evidence type="ECO:0000256" key="1">
    <source>
        <dbReference type="SAM" id="MobiDB-lite"/>
    </source>
</evidence>
<keyword evidence="2" id="KW-1133">Transmembrane helix</keyword>
<feature type="region of interest" description="Disordered" evidence="1">
    <location>
        <begin position="53"/>
        <end position="85"/>
    </location>
</feature>
<evidence type="ECO:0000313" key="3">
    <source>
        <dbReference type="EMBL" id="GAA3387080.1"/>
    </source>
</evidence>
<dbReference type="EMBL" id="BAAAYN010000017">
    <property type="protein sequence ID" value="GAA3387080.1"/>
    <property type="molecule type" value="Genomic_DNA"/>
</dbReference>
<accession>A0ABP6SX65</accession>
<dbReference type="Proteomes" id="UP001501676">
    <property type="component" value="Unassembled WGS sequence"/>
</dbReference>
<name>A0ABP6SX65_9ACTN</name>
<keyword evidence="2" id="KW-0812">Transmembrane</keyword>
<reference evidence="4" key="1">
    <citation type="journal article" date="2019" name="Int. J. Syst. Evol. Microbiol.">
        <title>The Global Catalogue of Microorganisms (GCM) 10K type strain sequencing project: providing services to taxonomists for standard genome sequencing and annotation.</title>
        <authorList>
            <consortium name="The Broad Institute Genomics Platform"/>
            <consortium name="The Broad Institute Genome Sequencing Center for Infectious Disease"/>
            <person name="Wu L."/>
            <person name="Ma J."/>
        </authorList>
    </citation>
    <scope>NUCLEOTIDE SEQUENCE [LARGE SCALE GENOMIC DNA]</scope>
    <source>
        <strain evidence="4">JCM 9458</strain>
    </source>
</reference>
<keyword evidence="2" id="KW-0472">Membrane</keyword>
<protein>
    <submittedName>
        <fullName evidence="3">Uncharacterized protein</fullName>
    </submittedName>
</protein>
<organism evidence="3 4">
    <name type="scientific">Cryptosporangium minutisporangium</name>
    <dbReference type="NCBI Taxonomy" id="113569"/>
    <lineage>
        <taxon>Bacteria</taxon>
        <taxon>Bacillati</taxon>
        <taxon>Actinomycetota</taxon>
        <taxon>Actinomycetes</taxon>
        <taxon>Cryptosporangiales</taxon>
        <taxon>Cryptosporangiaceae</taxon>
        <taxon>Cryptosporangium</taxon>
    </lineage>
</organism>
<evidence type="ECO:0000313" key="4">
    <source>
        <dbReference type="Proteomes" id="UP001501676"/>
    </source>
</evidence>
<feature type="compositionally biased region" description="Low complexity" evidence="1">
    <location>
        <begin position="73"/>
        <end position="85"/>
    </location>
</feature>
<sequence>MYHKMALAPAAFVTSGSFALDGAGRLFYLSLAAFALVAMGSAIMRIIPRLGGHRRMPGRSSSLHRFGGSAGTSSAPAWRAPASSG</sequence>
<gene>
    <name evidence="3" type="ORF">GCM10020369_28250</name>
</gene>
<feature type="transmembrane region" description="Helical" evidence="2">
    <location>
        <begin position="29"/>
        <end position="47"/>
    </location>
</feature>
<evidence type="ECO:0000256" key="2">
    <source>
        <dbReference type="SAM" id="Phobius"/>
    </source>
</evidence>
<keyword evidence="4" id="KW-1185">Reference proteome</keyword>